<organism evidence="2 3">
    <name type="scientific">Rangifer tarandus platyrhynchus</name>
    <name type="common">Svalbard reindeer</name>
    <dbReference type="NCBI Taxonomy" id="3082113"/>
    <lineage>
        <taxon>Eukaryota</taxon>
        <taxon>Metazoa</taxon>
        <taxon>Chordata</taxon>
        <taxon>Craniata</taxon>
        <taxon>Vertebrata</taxon>
        <taxon>Euteleostomi</taxon>
        <taxon>Mammalia</taxon>
        <taxon>Eutheria</taxon>
        <taxon>Laurasiatheria</taxon>
        <taxon>Artiodactyla</taxon>
        <taxon>Ruminantia</taxon>
        <taxon>Pecora</taxon>
        <taxon>Cervidae</taxon>
        <taxon>Odocoileinae</taxon>
        <taxon>Rangifer</taxon>
    </lineage>
</organism>
<name>A0ABN8YPI7_RANTA</name>
<dbReference type="Proteomes" id="UP001176941">
    <property type="component" value="Chromosome 20"/>
</dbReference>
<feature type="region of interest" description="Disordered" evidence="1">
    <location>
        <begin position="80"/>
        <end position="116"/>
    </location>
</feature>
<reference evidence="2" key="1">
    <citation type="submission" date="2023-04" db="EMBL/GenBank/DDBJ databases">
        <authorList>
            <consortium name="ELIXIR-Norway"/>
        </authorList>
    </citation>
    <scope>NUCLEOTIDE SEQUENCE [LARGE SCALE GENOMIC DNA]</scope>
</reference>
<keyword evidence="3" id="KW-1185">Reference proteome</keyword>
<sequence>MSSAAPPSVAGRLHQTPRGASARAAGRAGPSQQAGRPGPGRVSSRWGRAHASGRRRRGLLLLLQPARGLLTWRLQPACSQEASTPSAPHGAARPDPGLAARESARSDGYETGCLRPFRRRSRHHHRLPLLAGSARAAAAVMTNGSAALRGARLPPRDGQGHQPIAGGLGAGGGHVAKAYPTAPRGGRERLPGVTRASSRGGSRRGGLPAAGKVRWKLENRSLEKGAPVSGKHNFLR</sequence>
<dbReference type="EMBL" id="OX459956">
    <property type="protein sequence ID" value="CAI9161806.1"/>
    <property type="molecule type" value="Genomic_DNA"/>
</dbReference>
<proteinExistence type="predicted"/>
<evidence type="ECO:0000313" key="3">
    <source>
        <dbReference type="Proteomes" id="UP001176941"/>
    </source>
</evidence>
<feature type="region of interest" description="Disordered" evidence="1">
    <location>
        <begin position="1"/>
        <end position="53"/>
    </location>
</feature>
<protein>
    <submittedName>
        <fullName evidence="2">Uncharacterized protein</fullName>
    </submittedName>
</protein>
<feature type="compositionally biased region" description="Low complexity" evidence="1">
    <location>
        <begin position="17"/>
        <end position="36"/>
    </location>
</feature>
<feature type="region of interest" description="Disordered" evidence="1">
    <location>
        <begin position="179"/>
        <end position="236"/>
    </location>
</feature>
<accession>A0ABN8YPI7</accession>
<evidence type="ECO:0000313" key="2">
    <source>
        <dbReference type="EMBL" id="CAI9161806.1"/>
    </source>
</evidence>
<evidence type="ECO:0000256" key="1">
    <source>
        <dbReference type="SAM" id="MobiDB-lite"/>
    </source>
</evidence>
<gene>
    <name evidence="2" type="ORF">MRATA1EN1_LOCUS10768</name>
</gene>